<dbReference type="InterPro" id="IPR003591">
    <property type="entry name" value="Leu-rich_rpt_typical-subtyp"/>
</dbReference>
<evidence type="ECO:0000256" key="3">
    <source>
        <dbReference type="ARBA" id="ARBA00022737"/>
    </source>
</evidence>
<name>A0A8C4X065_EPTBU</name>
<dbReference type="Pfam" id="PF01462">
    <property type="entry name" value="LRRNT"/>
    <property type="match status" value="1"/>
</dbReference>
<dbReference type="SMART" id="SM00369">
    <property type="entry name" value="LRR_TYP"/>
    <property type="match status" value="7"/>
</dbReference>
<evidence type="ECO:0000256" key="4">
    <source>
        <dbReference type="SAM" id="MobiDB-lite"/>
    </source>
</evidence>
<dbReference type="InterPro" id="IPR032675">
    <property type="entry name" value="LRR_dom_sf"/>
</dbReference>
<keyword evidence="8" id="KW-1185">Reference proteome</keyword>
<dbReference type="PANTHER" id="PTHR24369">
    <property type="entry name" value="ANTIGEN BSP, PUTATIVE-RELATED"/>
    <property type="match status" value="1"/>
</dbReference>
<keyword evidence="1" id="KW-0433">Leucine-rich repeat</keyword>
<evidence type="ECO:0000259" key="5">
    <source>
        <dbReference type="SMART" id="SM00013"/>
    </source>
</evidence>
<dbReference type="Proteomes" id="UP000694388">
    <property type="component" value="Unplaced"/>
</dbReference>
<sequence length="539" mass="58805">KGATHGAETLSCILCEIPYLPLVDRILYSHIHFLSYYIPSPPLHHLPLSAPPSSLLTFLLFLPQPPESFGVPAHAIPALPLLLTAPFPASARALCEGHWDRESYGYNGHNRASRWLSTSSSGLALLAILYHFTYATWSPSNTDSNHGDQNSAAQDQVSEKDQECPTRCLCFPGTVNCQGRGLKTIPSDIPEGTRRLLLQTNGIESLRPDQLVERDLRIVLLRGNALTGLKPHVFRDLLHLETLDLAANPGLGTLPVGAFTGLVSLRSLSLYGCGLSWLPPQAFSSLSGLLYLHLQENLLVTLEPGVFTGLFNLTTLFLYTNRLVSLQPNAFAGLPRLDCLLLHGNRLVQIYQSAFRGLTSLSTLYLFNNSLSHLDAVTLQNLTSLRYLRLNGNPWACGCSAASLWDFLNSFHGSSSEAICSSPTSLVGQDLKSLSTMPPCEQGPIRREFAQSLGATRPEIFSSAPSTSKSVLSRPPPDPPDDDNQPNPSAKPSSRRCRKRSKSRCQTKAVINSGAGSIRPTAWSSLEMLIPIVFWTSSC</sequence>
<evidence type="ECO:0000256" key="1">
    <source>
        <dbReference type="ARBA" id="ARBA00022614"/>
    </source>
</evidence>
<dbReference type="SMART" id="SM00013">
    <property type="entry name" value="LRRNT"/>
    <property type="match status" value="1"/>
</dbReference>
<evidence type="ECO:0000313" key="8">
    <source>
        <dbReference type="Proteomes" id="UP000694388"/>
    </source>
</evidence>
<dbReference type="Pfam" id="PF13855">
    <property type="entry name" value="LRR_8"/>
    <property type="match status" value="3"/>
</dbReference>
<dbReference type="InterPro" id="IPR000483">
    <property type="entry name" value="Cys-rich_flank_reg_C"/>
</dbReference>
<dbReference type="SMART" id="SM00082">
    <property type="entry name" value="LRRCT"/>
    <property type="match status" value="1"/>
</dbReference>
<feature type="domain" description="LRRCT" evidence="6">
    <location>
        <begin position="393"/>
        <end position="441"/>
    </location>
</feature>
<feature type="domain" description="LRRNT" evidence="5">
    <location>
        <begin position="163"/>
        <end position="195"/>
    </location>
</feature>
<proteinExistence type="predicted"/>
<dbReference type="PANTHER" id="PTHR24369:SF210">
    <property type="entry name" value="CHAOPTIN-RELATED"/>
    <property type="match status" value="1"/>
</dbReference>
<dbReference type="SUPFAM" id="SSF52058">
    <property type="entry name" value="L domain-like"/>
    <property type="match status" value="1"/>
</dbReference>
<evidence type="ECO:0000259" key="6">
    <source>
        <dbReference type="SMART" id="SM00082"/>
    </source>
</evidence>
<keyword evidence="3" id="KW-0677">Repeat</keyword>
<dbReference type="GeneTree" id="ENSGT00940000158505"/>
<evidence type="ECO:0000313" key="7">
    <source>
        <dbReference type="Ensembl" id="ENSEBUP00000023753.1"/>
    </source>
</evidence>
<reference evidence="7" key="1">
    <citation type="submission" date="2025-08" db="UniProtKB">
        <authorList>
            <consortium name="Ensembl"/>
        </authorList>
    </citation>
    <scope>IDENTIFICATION</scope>
</reference>
<dbReference type="InterPro" id="IPR001611">
    <property type="entry name" value="Leu-rich_rpt"/>
</dbReference>
<accession>A0A8C4X065</accession>
<dbReference type="AlphaFoldDB" id="A0A8C4X065"/>
<protein>
    <submittedName>
        <fullName evidence="7">Reticulon 4 receptor-like 2b</fullName>
    </submittedName>
</protein>
<dbReference type="Ensembl" id="ENSEBUT00000024329.1">
    <property type="protein sequence ID" value="ENSEBUP00000023753.1"/>
    <property type="gene ID" value="ENSEBUG00000014639.1"/>
</dbReference>
<evidence type="ECO:0000256" key="2">
    <source>
        <dbReference type="ARBA" id="ARBA00022729"/>
    </source>
</evidence>
<dbReference type="GO" id="GO:0005886">
    <property type="term" value="C:plasma membrane"/>
    <property type="evidence" value="ECO:0007669"/>
    <property type="project" value="TreeGrafter"/>
</dbReference>
<keyword evidence="2" id="KW-0732">Signal</keyword>
<reference evidence="7" key="2">
    <citation type="submission" date="2025-09" db="UniProtKB">
        <authorList>
            <consortium name="Ensembl"/>
        </authorList>
    </citation>
    <scope>IDENTIFICATION</scope>
</reference>
<dbReference type="Gene3D" id="3.80.10.10">
    <property type="entry name" value="Ribonuclease Inhibitor"/>
    <property type="match status" value="1"/>
</dbReference>
<dbReference type="InterPro" id="IPR050541">
    <property type="entry name" value="LRR_TM_domain-containing"/>
</dbReference>
<feature type="compositionally biased region" description="Basic residues" evidence="4">
    <location>
        <begin position="493"/>
        <end position="505"/>
    </location>
</feature>
<feature type="region of interest" description="Disordered" evidence="4">
    <location>
        <begin position="461"/>
        <end position="508"/>
    </location>
</feature>
<dbReference type="InterPro" id="IPR000372">
    <property type="entry name" value="LRRNT"/>
</dbReference>
<organism evidence="7 8">
    <name type="scientific">Eptatretus burgeri</name>
    <name type="common">Inshore hagfish</name>
    <dbReference type="NCBI Taxonomy" id="7764"/>
    <lineage>
        <taxon>Eukaryota</taxon>
        <taxon>Metazoa</taxon>
        <taxon>Chordata</taxon>
        <taxon>Craniata</taxon>
        <taxon>Vertebrata</taxon>
        <taxon>Cyclostomata</taxon>
        <taxon>Myxini</taxon>
        <taxon>Myxiniformes</taxon>
        <taxon>Myxinidae</taxon>
        <taxon>Eptatretinae</taxon>
        <taxon>Eptatretus</taxon>
    </lineage>
</organism>